<gene>
    <name evidence="1" type="ORF">QW060_20330</name>
</gene>
<sequence length="48" mass="5496">MGGINLFNILEVYRAGFDDVALLGAVWQNNNPIKEFKKCQKIARLYSH</sequence>
<reference evidence="2" key="1">
    <citation type="journal article" date="2019" name="Int. J. Syst. Evol. Microbiol.">
        <title>The Global Catalogue of Microorganisms (GCM) 10K type strain sequencing project: providing services to taxonomists for standard genome sequencing and annotation.</title>
        <authorList>
            <consortium name="The Broad Institute Genomics Platform"/>
            <consortium name="The Broad Institute Genome Sequencing Center for Infectious Disease"/>
            <person name="Wu L."/>
            <person name="Ma J."/>
        </authorList>
    </citation>
    <scope>NUCLEOTIDE SEQUENCE [LARGE SCALE GENOMIC DNA]</scope>
    <source>
        <strain evidence="2">CECT 7184</strain>
    </source>
</reference>
<dbReference type="RefSeq" id="WP_290365039.1">
    <property type="nucleotide sequence ID" value="NZ_JAUFQU010000031.1"/>
</dbReference>
<evidence type="ECO:0008006" key="3">
    <source>
        <dbReference type="Google" id="ProtNLM"/>
    </source>
</evidence>
<organism evidence="1 2">
    <name type="scientific">Paenimyroides ceti</name>
    <dbReference type="NCBI Taxonomy" id="395087"/>
    <lineage>
        <taxon>Bacteria</taxon>
        <taxon>Pseudomonadati</taxon>
        <taxon>Bacteroidota</taxon>
        <taxon>Flavobacteriia</taxon>
        <taxon>Flavobacteriales</taxon>
        <taxon>Flavobacteriaceae</taxon>
        <taxon>Paenimyroides</taxon>
    </lineage>
</organism>
<name>A0ABT8CXT4_9FLAO</name>
<evidence type="ECO:0000313" key="2">
    <source>
        <dbReference type="Proteomes" id="UP001242368"/>
    </source>
</evidence>
<protein>
    <recommendedName>
        <fullName evidence="3">Triose-phosphate isomerase</fullName>
    </recommendedName>
</protein>
<evidence type="ECO:0000313" key="1">
    <source>
        <dbReference type="EMBL" id="MDN3709363.1"/>
    </source>
</evidence>
<comment type="caution">
    <text evidence="1">The sequence shown here is derived from an EMBL/GenBank/DDBJ whole genome shotgun (WGS) entry which is preliminary data.</text>
</comment>
<dbReference type="SUPFAM" id="SSF51391">
    <property type="entry name" value="Thiamin phosphate synthase"/>
    <property type="match status" value="1"/>
</dbReference>
<dbReference type="InterPro" id="IPR036206">
    <property type="entry name" value="ThiamineP_synth_sf"/>
</dbReference>
<accession>A0ABT8CXT4</accession>
<proteinExistence type="predicted"/>
<dbReference type="Proteomes" id="UP001242368">
    <property type="component" value="Unassembled WGS sequence"/>
</dbReference>
<dbReference type="EMBL" id="JAUFQU010000031">
    <property type="protein sequence ID" value="MDN3709363.1"/>
    <property type="molecule type" value="Genomic_DNA"/>
</dbReference>
<dbReference type="InterPro" id="IPR013785">
    <property type="entry name" value="Aldolase_TIM"/>
</dbReference>
<keyword evidence="2" id="KW-1185">Reference proteome</keyword>
<dbReference type="Gene3D" id="3.20.20.70">
    <property type="entry name" value="Aldolase class I"/>
    <property type="match status" value="1"/>
</dbReference>